<dbReference type="EMBL" id="BK032577">
    <property type="protein sequence ID" value="DAF49120.1"/>
    <property type="molecule type" value="Genomic_DNA"/>
</dbReference>
<reference evidence="1" key="1">
    <citation type="journal article" date="2021" name="Proc. Natl. Acad. Sci. U.S.A.">
        <title>A Catalog of Tens of Thousands of Viruses from Human Metagenomes Reveals Hidden Associations with Chronic Diseases.</title>
        <authorList>
            <person name="Tisza M.J."/>
            <person name="Buck C.B."/>
        </authorList>
    </citation>
    <scope>NUCLEOTIDE SEQUENCE</scope>
    <source>
        <strain evidence="1">Ctnpt50</strain>
    </source>
</reference>
<proteinExistence type="predicted"/>
<name>A0A8S5SDV8_9CAUD</name>
<protein>
    <submittedName>
        <fullName evidence="1">LIN37</fullName>
    </submittedName>
</protein>
<organism evidence="1">
    <name type="scientific">Siphoviridae sp. ctnpt50</name>
    <dbReference type="NCBI Taxonomy" id="2827941"/>
    <lineage>
        <taxon>Viruses</taxon>
        <taxon>Duplodnaviria</taxon>
        <taxon>Heunggongvirae</taxon>
        <taxon>Uroviricota</taxon>
        <taxon>Caudoviricetes</taxon>
    </lineage>
</organism>
<sequence length="65" mass="7188">MGYGGRGSANSKGNRSSPLYAICLDWINRLQFVDFDSNCSFTDVTVKLNRTGNIPRRKGAVYLAD</sequence>
<accession>A0A8S5SDV8</accession>
<evidence type="ECO:0000313" key="1">
    <source>
        <dbReference type="EMBL" id="DAF49120.1"/>
    </source>
</evidence>